<protein>
    <recommendedName>
        <fullName evidence="3">Activator of Hsp90 ATPase 1 family protein</fullName>
    </recommendedName>
</protein>
<dbReference type="SUPFAM" id="SSF55961">
    <property type="entry name" value="Bet v1-like"/>
    <property type="match status" value="1"/>
</dbReference>
<gene>
    <name evidence="1" type="ORF">MFLO_04685</name>
</gene>
<sequence length="159" mass="18365">MKRSVKTTNDHLVFEAEIEVAATPAACWKLLTTTTGLRSWFDELEVGELSENGYLLFVFKEAETVREIKLPILEFDPEIKIGFGWDQNEVFFKLVPLDAKHTRLLFRERILVPSEHTARDLSGWTLCLDAYQKAAEGREYEFDQARFAELLDEYNTALS</sequence>
<dbReference type="Proteomes" id="UP000019249">
    <property type="component" value="Unassembled WGS sequence"/>
</dbReference>
<organism evidence="1 2">
    <name type="scientific">Listeria floridensis FSL S10-1187</name>
    <dbReference type="NCBI Taxonomy" id="1265817"/>
    <lineage>
        <taxon>Bacteria</taxon>
        <taxon>Bacillati</taxon>
        <taxon>Bacillota</taxon>
        <taxon>Bacilli</taxon>
        <taxon>Bacillales</taxon>
        <taxon>Listeriaceae</taxon>
        <taxon>Listeria</taxon>
    </lineage>
</organism>
<comment type="caution">
    <text evidence="1">The sequence shown here is derived from an EMBL/GenBank/DDBJ whole genome shotgun (WGS) entry which is preliminary data.</text>
</comment>
<dbReference type="InterPro" id="IPR023393">
    <property type="entry name" value="START-like_dom_sf"/>
</dbReference>
<dbReference type="RefSeq" id="WP_036096582.1">
    <property type="nucleotide sequence ID" value="NZ_AODF01000007.1"/>
</dbReference>
<evidence type="ECO:0000313" key="2">
    <source>
        <dbReference type="Proteomes" id="UP000019249"/>
    </source>
</evidence>
<keyword evidence="2" id="KW-1185">Reference proteome</keyword>
<proteinExistence type="predicted"/>
<dbReference type="Gene3D" id="3.30.530.20">
    <property type="match status" value="1"/>
</dbReference>
<dbReference type="EMBL" id="AODF01000007">
    <property type="protein sequence ID" value="EUJ33202.1"/>
    <property type="molecule type" value="Genomic_DNA"/>
</dbReference>
<name>A0ABN0RH65_9LIST</name>
<accession>A0ABN0RH65</accession>
<reference evidence="1 2" key="1">
    <citation type="journal article" date="2014" name="Int. J. Syst. Evol. Microbiol.">
        <title>Listeria floridensis sp. nov., Listeria aquatica sp. nov., Listeria cornellensis sp. nov., Listeria riparia sp. nov. and Listeria grandensis sp. nov., from agricultural and natural environments.</title>
        <authorList>
            <person name="den Bakker H.C."/>
            <person name="Warchocki S."/>
            <person name="Wright E.M."/>
            <person name="Allred A.F."/>
            <person name="Ahlstrom C."/>
            <person name="Manuel C.S."/>
            <person name="Stasiewicz M.J."/>
            <person name="Burrell A."/>
            <person name="Roof S."/>
            <person name="Strawn L."/>
            <person name="Fortes E.D."/>
            <person name="Nightingale K.K."/>
            <person name="Kephart D."/>
            <person name="Wiedmann M."/>
        </authorList>
    </citation>
    <scope>NUCLEOTIDE SEQUENCE [LARGE SCALE GENOMIC DNA]</scope>
    <source>
        <strain evidence="1 2">FSL S10-1187</strain>
    </source>
</reference>
<evidence type="ECO:0000313" key="1">
    <source>
        <dbReference type="EMBL" id="EUJ33202.1"/>
    </source>
</evidence>
<evidence type="ECO:0008006" key="3">
    <source>
        <dbReference type="Google" id="ProtNLM"/>
    </source>
</evidence>